<keyword evidence="3" id="KW-1185">Reference proteome</keyword>
<reference evidence="2 3" key="1">
    <citation type="submission" date="2023-10" db="EMBL/GenBank/DDBJ databases">
        <title>Development of a sustainable strategy for remediation of hydrocarbon-contaminated territories based on the waste exchange concept.</title>
        <authorList>
            <person name="Krivoruchko A."/>
        </authorList>
    </citation>
    <scope>NUCLEOTIDE SEQUENCE</scope>
    <source>
        <strain evidence="1 3">IEGM 1266</strain>
        <strain evidence="2">IEGM 1279</strain>
    </source>
</reference>
<dbReference type="Proteomes" id="UP001185922">
    <property type="component" value="Unassembled WGS sequence"/>
</dbReference>
<accession>A0AAE4U0P1</accession>
<dbReference type="EMBL" id="JAWLKH010000007">
    <property type="protein sequence ID" value="MDV6312004.1"/>
    <property type="molecule type" value="Genomic_DNA"/>
</dbReference>
<evidence type="ECO:0000313" key="1">
    <source>
        <dbReference type="EMBL" id="MDV6308185.1"/>
    </source>
</evidence>
<gene>
    <name evidence="1" type="ORF">R3P94_12810</name>
    <name evidence="2" type="ORF">R3Q15_08885</name>
</gene>
<dbReference type="RefSeq" id="WP_096272832.1">
    <property type="nucleotide sequence ID" value="NZ_JAPWIL010000034.1"/>
</dbReference>
<evidence type="ECO:0000313" key="2">
    <source>
        <dbReference type="EMBL" id="MDV6312004.1"/>
    </source>
</evidence>
<comment type="caution">
    <text evidence="2">The sequence shown here is derived from an EMBL/GenBank/DDBJ whole genome shotgun (WGS) entry which is preliminary data.</text>
</comment>
<protein>
    <submittedName>
        <fullName evidence="2">Uncharacterized protein</fullName>
    </submittedName>
</protein>
<proteinExistence type="predicted"/>
<evidence type="ECO:0000313" key="4">
    <source>
        <dbReference type="Proteomes" id="UP001185922"/>
    </source>
</evidence>
<evidence type="ECO:0000313" key="3">
    <source>
        <dbReference type="Proteomes" id="UP001185779"/>
    </source>
</evidence>
<organism evidence="2 4">
    <name type="scientific">Gordonia amicalis</name>
    <dbReference type="NCBI Taxonomy" id="89053"/>
    <lineage>
        <taxon>Bacteria</taxon>
        <taxon>Bacillati</taxon>
        <taxon>Actinomycetota</taxon>
        <taxon>Actinomycetes</taxon>
        <taxon>Mycobacteriales</taxon>
        <taxon>Gordoniaceae</taxon>
        <taxon>Gordonia</taxon>
    </lineage>
</organism>
<dbReference type="EMBL" id="JAWLKI010000012">
    <property type="protein sequence ID" value="MDV6308185.1"/>
    <property type="molecule type" value="Genomic_DNA"/>
</dbReference>
<dbReference type="Proteomes" id="UP001185779">
    <property type="component" value="Unassembled WGS sequence"/>
</dbReference>
<name>A0AAE4U0P1_9ACTN</name>
<sequence length="88" mass="9235">MPNLNALTPADEALTARLLLAFLDNDQPRANRALAEATTAGRLTQVIAVLCRDLFTVTLSVAGATEDTVRAALQRAVLDADTASDAGR</sequence>
<dbReference type="AlphaFoldDB" id="A0AAE4U0P1"/>